<dbReference type="Proteomes" id="UP000008289">
    <property type="component" value="Chromosome"/>
</dbReference>
<name>Q3Z6S2_DEHM1</name>
<organism evidence="1 2">
    <name type="scientific">Dehalococcoides mccartyi (strain ATCC BAA-2266 / KCTC 15142 / 195)</name>
    <name type="common">Dehalococcoides ethenogenes (strain 195)</name>
    <dbReference type="NCBI Taxonomy" id="243164"/>
    <lineage>
        <taxon>Bacteria</taxon>
        <taxon>Bacillati</taxon>
        <taxon>Chloroflexota</taxon>
        <taxon>Dehalococcoidia</taxon>
        <taxon>Dehalococcoidales</taxon>
        <taxon>Dehalococcoidaceae</taxon>
        <taxon>Dehalococcoides</taxon>
    </lineage>
</organism>
<dbReference type="KEGG" id="det:DET1366"/>
<evidence type="ECO:0000313" key="1">
    <source>
        <dbReference type="EMBL" id="AAW39382.1"/>
    </source>
</evidence>
<dbReference type="STRING" id="243164.DET1366"/>
<gene>
    <name evidence="1" type="ordered locus">DET1366</name>
</gene>
<dbReference type="EMBL" id="CP000027">
    <property type="protein sequence ID" value="AAW39382.1"/>
    <property type="molecule type" value="Genomic_DNA"/>
</dbReference>
<proteinExistence type="predicted"/>
<dbReference type="AlphaFoldDB" id="Q3Z6S2"/>
<dbReference type="InParanoid" id="Q3Z6S2"/>
<accession>Q3Z6S2</accession>
<sequence length="87" mass="10106">MLKSLKNRAAWVRLGRGDKRGVTYCHIQRTSMPALFAGTLRLLLTAKRHLLLIYTSFWRFHQVNFQRIKRIKTKPCGSKMSSCGHAF</sequence>
<dbReference type="HOGENOM" id="CLU_2478163_0_0_0"/>
<keyword evidence="2" id="KW-1185">Reference proteome</keyword>
<protein>
    <submittedName>
        <fullName evidence="1">Uncharacterized protein</fullName>
    </submittedName>
</protein>
<evidence type="ECO:0000313" key="2">
    <source>
        <dbReference type="Proteomes" id="UP000008289"/>
    </source>
</evidence>
<reference evidence="1 2" key="1">
    <citation type="journal article" date="2005" name="Science">
        <title>Genome sequence of the PCE-dechlorinating bacterium Dehalococcoides ethenogenes.</title>
        <authorList>
            <person name="Seshadri R."/>
            <person name="Adrian L."/>
            <person name="Fouts D.E."/>
            <person name="Eisen J.A."/>
            <person name="Phillippy A.M."/>
            <person name="Methe B.A."/>
            <person name="Ward N.L."/>
            <person name="Nelson W.C."/>
            <person name="Deboy R.T."/>
            <person name="Khouri H.M."/>
            <person name="Kolonay J.F."/>
            <person name="Dodson R.J."/>
            <person name="Daugherty S.C."/>
            <person name="Brinkac L.M."/>
            <person name="Sullivan S.A."/>
            <person name="Madupu R."/>
            <person name="Nelson K.E."/>
            <person name="Kang K.H."/>
            <person name="Impraim M."/>
            <person name="Tran K."/>
            <person name="Robinson J.M."/>
            <person name="Forberger H.A."/>
            <person name="Fraser C.M."/>
            <person name="Zinder S.H."/>
            <person name="Heidelberg J.F."/>
        </authorList>
    </citation>
    <scope>NUCLEOTIDE SEQUENCE [LARGE SCALE GENOMIC DNA]</scope>
    <source>
        <strain evidence="2">ATCC BAA-2266 / KCTC 15142 / 195</strain>
    </source>
</reference>